<dbReference type="SMART" id="SM00825">
    <property type="entry name" value="PKS_KS"/>
    <property type="match status" value="1"/>
</dbReference>
<protein>
    <submittedName>
        <fullName evidence="5">3-oxoacyl-[acyl-carrier-protein] synthase 2</fullName>
        <ecNumber evidence="5">2.3.1.179</ecNumber>
    </submittedName>
</protein>
<evidence type="ECO:0000313" key="6">
    <source>
        <dbReference type="Proteomes" id="UP000315471"/>
    </source>
</evidence>
<keyword evidence="5" id="KW-0012">Acyltransferase</keyword>
<gene>
    <name evidence="5" type="primary">fabF_3</name>
    <name evidence="5" type="ORF">Q31b_21710</name>
</gene>
<dbReference type="GO" id="GO:0004315">
    <property type="term" value="F:3-oxoacyl-[acyl-carrier-protein] synthase activity"/>
    <property type="evidence" value="ECO:0007669"/>
    <property type="project" value="UniProtKB-EC"/>
</dbReference>
<evidence type="ECO:0000313" key="5">
    <source>
        <dbReference type="EMBL" id="TWU43133.1"/>
    </source>
</evidence>
<dbReference type="GO" id="GO:0006633">
    <property type="term" value="P:fatty acid biosynthetic process"/>
    <property type="evidence" value="ECO:0007669"/>
    <property type="project" value="InterPro"/>
</dbReference>
<dbReference type="InterPro" id="IPR014030">
    <property type="entry name" value="Ketoacyl_synth_N"/>
</dbReference>
<comment type="similarity">
    <text evidence="1 3">Belongs to the thiolase-like superfamily. Beta-ketoacyl-ACP synthases family.</text>
</comment>
<dbReference type="Gene3D" id="3.40.47.10">
    <property type="match status" value="1"/>
</dbReference>
<dbReference type="AlphaFoldDB" id="A0A5C6E0C1"/>
<keyword evidence="6" id="KW-1185">Reference proteome</keyword>
<dbReference type="InterPro" id="IPR014031">
    <property type="entry name" value="Ketoacyl_synth_C"/>
</dbReference>
<dbReference type="InterPro" id="IPR020841">
    <property type="entry name" value="PKS_Beta-ketoAc_synthase_dom"/>
</dbReference>
<name>A0A5C6E0C1_9BACT</name>
<dbReference type="InterPro" id="IPR000794">
    <property type="entry name" value="Beta-ketoacyl_synthase"/>
</dbReference>
<evidence type="ECO:0000256" key="1">
    <source>
        <dbReference type="ARBA" id="ARBA00008467"/>
    </source>
</evidence>
<dbReference type="PROSITE" id="PS00606">
    <property type="entry name" value="KS3_1"/>
    <property type="match status" value="1"/>
</dbReference>
<dbReference type="Pfam" id="PF02801">
    <property type="entry name" value="Ketoacyl-synt_C"/>
    <property type="match status" value="1"/>
</dbReference>
<dbReference type="PANTHER" id="PTHR11712:SF336">
    <property type="entry name" value="3-OXOACYL-[ACYL-CARRIER-PROTEIN] SYNTHASE, MITOCHONDRIAL"/>
    <property type="match status" value="1"/>
</dbReference>
<dbReference type="InterPro" id="IPR018201">
    <property type="entry name" value="Ketoacyl_synth_AS"/>
</dbReference>
<keyword evidence="2 3" id="KW-0808">Transferase</keyword>
<dbReference type="Proteomes" id="UP000315471">
    <property type="component" value="Unassembled WGS sequence"/>
</dbReference>
<comment type="caution">
    <text evidence="5">The sequence shown here is derived from an EMBL/GenBank/DDBJ whole genome shotgun (WGS) entry which is preliminary data.</text>
</comment>
<dbReference type="PROSITE" id="PS52004">
    <property type="entry name" value="KS3_2"/>
    <property type="match status" value="1"/>
</dbReference>
<dbReference type="OrthoDB" id="292158at2"/>
<dbReference type="SUPFAM" id="SSF53901">
    <property type="entry name" value="Thiolase-like"/>
    <property type="match status" value="1"/>
</dbReference>
<proteinExistence type="inferred from homology"/>
<dbReference type="Pfam" id="PF00109">
    <property type="entry name" value="ketoacyl-synt"/>
    <property type="match status" value="1"/>
</dbReference>
<dbReference type="CDD" id="cd00834">
    <property type="entry name" value="KAS_I_II"/>
    <property type="match status" value="1"/>
</dbReference>
<organism evidence="5 6">
    <name type="scientific">Novipirellula aureliae</name>
    <dbReference type="NCBI Taxonomy" id="2527966"/>
    <lineage>
        <taxon>Bacteria</taxon>
        <taxon>Pseudomonadati</taxon>
        <taxon>Planctomycetota</taxon>
        <taxon>Planctomycetia</taxon>
        <taxon>Pirellulales</taxon>
        <taxon>Pirellulaceae</taxon>
        <taxon>Novipirellula</taxon>
    </lineage>
</organism>
<evidence type="ECO:0000256" key="3">
    <source>
        <dbReference type="RuleBase" id="RU003694"/>
    </source>
</evidence>
<feature type="domain" description="Ketosynthase family 3 (KS3)" evidence="4">
    <location>
        <begin position="35"/>
        <end position="440"/>
    </location>
</feature>
<dbReference type="PANTHER" id="PTHR11712">
    <property type="entry name" value="POLYKETIDE SYNTHASE-RELATED"/>
    <property type="match status" value="1"/>
</dbReference>
<dbReference type="EC" id="2.3.1.179" evidence="5"/>
<dbReference type="InterPro" id="IPR016039">
    <property type="entry name" value="Thiolase-like"/>
</dbReference>
<dbReference type="RefSeq" id="WP_146599612.1">
    <property type="nucleotide sequence ID" value="NZ_SJPY01000003.1"/>
</dbReference>
<evidence type="ECO:0000259" key="4">
    <source>
        <dbReference type="PROSITE" id="PS52004"/>
    </source>
</evidence>
<evidence type="ECO:0000256" key="2">
    <source>
        <dbReference type="ARBA" id="ARBA00022679"/>
    </source>
</evidence>
<accession>A0A5C6E0C1</accession>
<reference evidence="5 6" key="1">
    <citation type="submission" date="2019-02" db="EMBL/GenBank/DDBJ databases">
        <title>Deep-cultivation of Planctomycetes and their phenomic and genomic characterization uncovers novel biology.</title>
        <authorList>
            <person name="Wiegand S."/>
            <person name="Jogler M."/>
            <person name="Boedeker C."/>
            <person name="Pinto D."/>
            <person name="Vollmers J."/>
            <person name="Rivas-Marin E."/>
            <person name="Kohn T."/>
            <person name="Peeters S.H."/>
            <person name="Heuer A."/>
            <person name="Rast P."/>
            <person name="Oberbeckmann S."/>
            <person name="Bunk B."/>
            <person name="Jeske O."/>
            <person name="Meyerdierks A."/>
            <person name="Storesund J.E."/>
            <person name="Kallscheuer N."/>
            <person name="Luecker S."/>
            <person name="Lage O.M."/>
            <person name="Pohl T."/>
            <person name="Merkel B.J."/>
            <person name="Hornburger P."/>
            <person name="Mueller R.-W."/>
            <person name="Bruemmer F."/>
            <person name="Labrenz M."/>
            <person name="Spormann A.M."/>
            <person name="Op Den Camp H."/>
            <person name="Overmann J."/>
            <person name="Amann R."/>
            <person name="Jetten M.S.M."/>
            <person name="Mascher T."/>
            <person name="Medema M.H."/>
            <person name="Devos D.P."/>
            <person name="Kaster A.-K."/>
            <person name="Ovreas L."/>
            <person name="Rohde M."/>
            <person name="Galperin M.Y."/>
            <person name="Jogler C."/>
        </authorList>
    </citation>
    <scope>NUCLEOTIDE SEQUENCE [LARGE SCALE GENOMIC DNA]</scope>
    <source>
        <strain evidence="5 6">Q31b</strain>
    </source>
</reference>
<dbReference type="EMBL" id="SJPY01000003">
    <property type="protein sequence ID" value="TWU43133.1"/>
    <property type="molecule type" value="Genomic_DNA"/>
</dbReference>
<dbReference type="GO" id="GO:0005829">
    <property type="term" value="C:cytosol"/>
    <property type="evidence" value="ECO:0007669"/>
    <property type="project" value="TreeGrafter"/>
</dbReference>
<sequence>MTISHAPSLSIFSAIANVIASNQIAPNLASQLPAEQRIVITGIGLTSPNGNDWESYRQALLEHRSGVQPYEIRYFGKTLAGLCDFDTKRYQTKKDLRRGTRAGSVGIYAASEAIAHSGLDWENVDRSRVGIYIGVTEHGNVETENEIYIIKGFDYDTSCWSHHHNPRTVANNPAGEIALSLGITGPHYTIGAACAAGNAGLIQGAQMLRLGECDLAIAGGTSESVHTFGIFASFNSQNALATHDDPARASRPFDKDRNGIVVSEGGCIYTLERLSDAKARGAEIYGELVGYAINTDATDFVLPNPERQAQCVRLALKRAGLEANQIDLISTHATGTNSGDIQECKALREVFGQVSTVHINNTKSYIGHAMGAAGALELAGNLPSFKDKVVHPTINVDELDPECDLQGLVINEARQVPRVDYILNNSFGMLGINSVVIIGRF</sequence>